<evidence type="ECO:0000313" key="3">
    <source>
        <dbReference type="EMBL" id="VDO03781.1"/>
    </source>
</evidence>
<dbReference type="FunFam" id="3.30.200.20:FF:000259">
    <property type="entry name" value="Mitogen-activated protein kinase kinase kinase kinase 4"/>
    <property type="match status" value="1"/>
</dbReference>
<dbReference type="PROSITE" id="PS00107">
    <property type="entry name" value="PROTEIN_KINASE_ATP"/>
    <property type="match status" value="1"/>
</dbReference>
<accession>A0A158QHR5</accession>
<keyword evidence="1" id="KW-0067">ATP-binding</keyword>
<keyword evidence="4" id="KW-1185">Reference proteome</keyword>
<name>A0A158QHR5_RODNA</name>
<dbReference type="GO" id="GO:0005524">
    <property type="term" value="F:ATP binding"/>
    <property type="evidence" value="ECO:0007669"/>
    <property type="project" value="UniProtKB-UniRule"/>
</dbReference>
<evidence type="ECO:0000313" key="5">
    <source>
        <dbReference type="WBParaSite" id="HNAJ_0000792501-mRNA-1"/>
    </source>
</evidence>
<evidence type="ECO:0000256" key="1">
    <source>
        <dbReference type="PROSITE-ProRule" id="PRU10141"/>
    </source>
</evidence>
<dbReference type="PANTHER" id="PTHR47096:SF1">
    <property type="entry name" value="MISSHAPEN LIKE KINASE 1"/>
    <property type="match status" value="1"/>
</dbReference>
<dbReference type="SMART" id="SM00220">
    <property type="entry name" value="S_TKc"/>
    <property type="match status" value="1"/>
</dbReference>
<proteinExistence type="predicted"/>
<gene>
    <name evidence="3" type="ORF">HNAJ_LOCUS7921</name>
</gene>
<dbReference type="InterPro" id="IPR017441">
    <property type="entry name" value="Protein_kinase_ATP_BS"/>
</dbReference>
<reference evidence="3 4" key="2">
    <citation type="submission" date="2018-11" db="EMBL/GenBank/DDBJ databases">
        <authorList>
            <consortium name="Pathogen Informatics"/>
        </authorList>
    </citation>
    <scope>NUCLEOTIDE SEQUENCE [LARGE SCALE GENOMIC DNA]</scope>
</reference>
<evidence type="ECO:0000259" key="2">
    <source>
        <dbReference type="PROSITE" id="PS50011"/>
    </source>
</evidence>
<dbReference type="EMBL" id="UZAE01012153">
    <property type="protein sequence ID" value="VDO03781.1"/>
    <property type="molecule type" value="Genomic_DNA"/>
</dbReference>
<organism evidence="5">
    <name type="scientific">Rodentolepis nana</name>
    <name type="common">Dwarf tapeworm</name>
    <name type="synonym">Hymenolepis nana</name>
    <dbReference type="NCBI Taxonomy" id="102285"/>
    <lineage>
        <taxon>Eukaryota</taxon>
        <taxon>Metazoa</taxon>
        <taxon>Spiralia</taxon>
        <taxon>Lophotrochozoa</taxon>
        <taxon>Platyhelminthes</taxon>
        <taxon>Cestoda</taxon>
        <taxon>Eucestoda</taxon>
        <taxon>Cyclophyllidea</taxon>
        <taxon>Hymenolepididae</taxon>
        <taxon>Rodentolepis</taxon>
    </lineage>
</organism>
<feature type="domain" description="Protein kinase" evidence="2">
    <location>
        <begin position="22"/>
        <end position="167"/>
    </location>
</feature>
<dbReference type="Gene3D" id="3.30.200.20">
    <property type="entry name" value="Phosphorylase Kinase, domain 1"/>
    <property type="match status" value="1"/>
</dbReference>
<dbReference type="PROSITE" id="PS50011">
    <property type="entry name" value="PROTEIN_KINASE_DOM"/>
    <property type="match status" value="1"/>
</dbReference>
<dbReference type="OrthoDB" id="8957712at2759"/>
<dbReference type="InterPro" id="IPR011009">
    <property type="entry name" value="Kinase-like_dom_sf"/>
</dbReference>
<evidence type="ECO:0000313" key="4">
    <source>
        <dbReference type="Proteomes" id="UP000278807"/>
    </source>
</evidence>
<dbReference type="Pfam" id="PF00069">
    <property type="entry name" value="Pkinase"/>
    <property type="match status" value="1"/>
</dbReference>
<dbReference type="InterPro" id="IPR051700">
    <property type="entry name" value="STE20_Ser-Thr_kinase"/>
</dbReference>
<dbReference type="WBParaSite" id="HNAJ_0000792501-mRNA-1">
    <property type="protein sequence ID" value="HNAJ_0000792501-mRNA-1"/>
    <property type="gene ID" value="HNAJ_0000792501"/>
</dbReference>
<dbReference type="AlphaFoldDB" id="A0A158QHR5"/>
<feature type="binding site" evidence="1">
    <location>
        <position position="51"/>
    </location>
    <ligand>
        <name>ATP</name>
        <dbReference type="ChEBI" id="CHEBI:30616"/>
    </ligand>
</feature>
<keyword evidence="1" id="KW-0547">Nucleotide-binding</keyword>
<dbReference type="GO" id="GO:0004672">
    <property type="term" value="F:protein kinase activity"/>
    <property type="evidence" value="ECO:0007669"/>
    <property type="project" value="InterPro"/>
</dbReference>
<dbReference type="InterPro" id="IPR000719">
    <property type="entry name" value="Prot_kinase_dom"/>
</dbReference>
<dbReference type="GO" id="GO:0005829">
    <property type="term" value="C:cytosol"/>
    <property type="evidence" value="ECO:0007669"/>
    <property type="project" value="TreeGrafter"/>
</dbReference>
<dbReference type="SUPFAM" id="SSF56112">
    <property type="entry name" value="Protein kinase-like (PK-like)"/>
    <property type="match status" value="1"/>
</dbReference>
<dbReference type="PANTHER" id="PTHR47096">
    <property type="entry name" value="MISSHAPEN LIKE KINASE 1"/>
    <property type="match status" value="1"/>
</dbReference>
<sequence>MSSIVGAEITNLDDLRDPSGIFALIEVVGKGTYGNVYKGRHMRTGQLAAIKVMPITEEDEEEILLEINTLRRLSNHRNIATYYGAFIKKATPNDHLWLVMEYCGAGSVTDLVKSTRGMSLKEDWIAYICREILRLMVGSFHRVEGEHWPANPVVFSLMAWTNHHDAS</sequence>
<protein>
    <submittedName>
        <fullName evidence="5">Protein kinase domain-containing protein</fullName>
    </submittedName>
</protein>
<dbReference type="STRING" id="102285.A0A158QHR5"/>
<dbReference type="Proteomes" id="UP000278807">
    <property type="component" value="Unassembled WGS sequence"/>
</dbReference>
<reference evidence="5" key="1">
    <citation type="submission" date="2016-04" db="UniProtKB">
        <authorList>
            <consortium name="WormBaseParasite"/>
        </authorList>
    </citation>
    <scope>IDENTIFICATION</scope>
</reference>